<name>A0ABN9F1B3_9NEOB</name>
<feature type="signal peptide" evidence="1">
    <location>
        <begin position="1"/>
        <end position="19"/>
    </location>
</feature>
<keyword evidence="3" id="KW-1185">Reference proteome</keyword>
<feature type="chain" id="PRO_5045233972" evidence="1">
    <location>
        <begin position="20"/>
        <end position="54"/>
    </location>
</feature>
<dbReference type="Proteomes" id="UP001162483">
    <property type="component" value="Unassembled WGS sequence"/>
</dbReference>
<gene>
    <name evidence="2" type="ORF">SPARVUS_LOCUS11111455</name>
</gene>
<evidence type="ECO:0000256" key="1">
    <source>
        <dbReference type="SAM" id="SignalP"/>
    </source>
</evidence>
<reference evidence="2" key="1">
    <citation type="submission" date="2023-05" db="EMBL/GenBank/DDBJ databases">
        <authorList>
            <person name="Stuckert A."/>
        </authorList>
    </citation>
    <scope>NUCLEOTIDE SEQUENCE</scope>
</reference>
<evidence type="ECO:0000313" key="2">
    <source>
        <dbReference type="EMBL" id="CAI9590833.1"/>
    </source>
</evidence>
<dbReference type="EMBL" id="CATNWA010016211">
    <property type="protein sequence ID" value="CAI9590833.1"/>
    <property type="molecule type" value="Genomic_DNA"/>
</dbReference>
<proteinExistence type="predicted"/>
<feature type="non-terminal residue" evidence="2">
    <location>
        <position position="54"/>
    </location>
</feature>
<evidence type="ECO:0000313" key="3">
    <source>
        <dbReference type="Proteomes" id="UP001162483"/>
    </source>
</evidence>
<keyword evidence="1" id="KW-0732">Signal</keyword>
<accession>A0ABN9F1B3</accession>
<sequence>MSVCFTVSILLWMAVLCKAIQSSVPELTGRKTVIKQNSPPRWRCLVITRHRRVI</sequence>
<protein>
    <submittedName>
        <fullName evidence="2">Uncharacterized protein</fullName>
    </submittedName>
</protein>
<comment type="caution">
    <text evidence="2">The sequence shown here is derived from an EMBL/GenBank/DDBJ whole genome shotgun (WGS) entry which is preliminary data.</text>
</comment>
<organism evidence="2 3">
    <name type="scientific">Staurois parvus</name>
    <dbReference type="NCBI Taxonomy" id="386267"/>
    <lineage>
        <taxon>Eukaryota</taxon>
        <taxon>Metazoa</taxon>
        <taxon>Chordata</taxon>
        <taxon>Craniata</taxon>
        <taxon>Vertebrata</taxon>
        <taxon>Euteleostomi</taxon>
        <taxon>Amphibia</taxon>
        <taxon>Batrachia</taxon>
        <taxon>Anura</taxon>
        <taxon>Neobatrachia</taxon>
        <taxon>Ranoidea</taxon>
        <taxon>Ranidae</taxon>
        <taxon>Staurois</taxon>
    </lineage>
</organism>